<gene>
    <name evidence="1" type="ORF">NPIL_282171</name>
</gene>
<proteinExistence type="predicted"/>
<evidence type="ECO:0000313" key="2">
    <source>
        <dbReference type="Proteomes" id="UP000887013"/>
    </source>
</evidence>
<keyword evidence="2" id="KW-1185">Reference proteome</keyword>
<dbReference type="AlphaFoldDB" id="A0A8X6TNB6"/>
<dbReference type="EMBL" id="BMAW01011994">
    <property type="protein sequence ID" value="GFT26500.1"/>
    <property type="molecule type" value="Genomic_DNA"/>
</dbReference>
<accession>A0A8X6TNB6</accession>
<dbReference type="Proteomes" id="UP000887013">
    <property type="component" value="Unassembled WGS sequence"/>
</dbReference>
<organism evidence="1 2">
    <name type="scientific">Nephila pilipes</name>
    <name type="common">Giant wood spider</name>
    <name type="synonym">Nephila maculata</name>
    <dbReference type="NCBI Taxonomy" id="299642"/>
    <lineage>
        <taxon>Eukaryota</taxon>
        <taxon>Metazoa</taxon>
        <taxon>Ecdysozoa</taxon>
        <taxon>Arthropoda</taxon>
        <taxon>Chelicerata</taxon>
        <taxon>Arachnida</taxon>
        <taxon>Araneae</taxon>
        <taxon>Araneomorphae</taxon>
        <taxon>Entelegynae</taxon>
        <taxon>Araneoidea</taxon>
        <taxon>Nephilidae</taxon>
        <taxon>Nephila</taxon>
    </lineage>
</organism>
<reference evidence="1" key="1">
    <citation type="submission" date="2020-08" db="EMBL/GenBank/DDBJ databases">
        <title>Multicomponent nature underlies the extraordinary mechanical properties of spider dragline silk.</title>
        <authorList>
            <person name="Kono N."/>
            <person name="Nakamura H."/>
            <person name="Mori M."/>
            <person name="Yoshida Y."/>
            <person name="Ohtoshi R."/>
            <person name="Malay A.D."/>
            <person name="Moran D.A.P."/>
            <person name="Tomita M."/>
            <person name="Numata K."/>
            <person name="Arakawa K."/>
        </authorList>
    </citation>
    <scope>NUCLEOTIDE SEQUENCE</scope>
</reference>
<protein>
    <submittedName>
        <fullName evidence="1">Uncharacterized protein</fullName>
    </submittedName>
</protein>
<evidence type="ECO:0000313" key="1">
    <source>
        <dbReference type="EMBL" id="GFT26500.1"/>
    </source>
</evidence>
<feature type="non-terminal residue" evidence="1">
    <location>
        <position position="1"/>
    </location>
</feature>
<sequence>PDSEFEFQRAKAAFTCNSEKKNTYMCCGSIDVKQLGMKEKC</sequence>
<comment type="caution">
    <text evidence="1">The sequence shown here is derived from an EMBL/GenBank/DDBJ whole genome shotgun (WGS) entry which is preliminary data.</text>
</comment>
<name>A0A8X6TNB6_NEPPI</name>